<feature type="domain" description="N-acetyltransferase" evidence="3">
    <location>
        <begin position="1"/>
        <end position="187"/>
    </location>
</feature>
<evidence type="ECO:0000256" key="2">
    <source>
        <dbReference type="ARBA" id="ARBA00023315"/>
    </source>
</evidence>
<dbReference type="KEGG" id="cheb:HH215_00245"/>
<keyword evidence="2" id="KW-0012">Acyltransferase</keyword>
<dbReference type="EMBL" id="CP051680">
    <property type="protein sequence ID" value="QJD81763.1"/>
    <property type="molecule type" value="Genomic_DNA"/>
</dbReference>
<sequence length="188" mass="20889">MTIKLSTTHHATPVAELIMLAIQDIGYQLTGEKNEADVLSQLERFIVAEGNRFSHSCILVKEAEGRPIGMILCYHGSDAAKLYEPIVEHLREKTGDLGIAIDQEADEDEYYIDAIAVDPNFQGQGIAKQLIAAAEQQAIESGYDKIALNVDQTNEGAHSLYRKLGYVADKTITIHHKPYWHMVKPLNS</sequence>
<keyword evidence="5" id="KW-1185">Reference proteome</keyword>
<accession>A0A7Z2VEL7</accession>
<dbReference type="SUPFAM" id="SSF55729">
    <property type="entry name" value="Acyl-CoA N-acyltransferases (Nat)"/>
    <property type="match status" value="1"/>
</dbReference>
<evidence type="ECO:0000313" key="4">
    <source>
        <dbReference type="EMBL" id="QJD81763.1"/>
    </source>
</evidence>
<evidence type="ECO:0000259" key="3">
    <source>
        <dbReference type="PROSITE" id="PS51186"/>
    </source>
</evidence>
<dbReference type="Proteomes" id="UP000502248">
    <property type="component" value="Chromosome"/>
</dbReference>
<evidence type="ECO:0000256" key="1">
    <source>
        <dbReference type="ARBA" id="ARBA00022679"/>
    </source>
</evidence>
<dbReference type="Pfam" id="PF00583">
    <property type="entry name" value="Acetyltransf_1"/>
    <property type="match status" value="1"/>
</dbReference>
<dbReference type="InterPro" id="IPR050680">
    <property type="entry name" value="YpeA/RimI_acetyltransf"/>
</dbReference>
<dbReference type="RefSeq" id="WP_169278069.1">
    <property type="nucleotide sequence ID" value="NZ_CP051680.1"/>
</dbReference>
<proteinExistence type="predicted"/>
<dbReference type="InterPro" id="IPR016181">
    <property type="entry name" value="Acyl_CoA_acyltransferase"/>
</dbReference>
<organism evidence="4 5">
    <name type="scientific">Cohnella herbarum</name>
    <dbReference type="NCBI Taxonomy" id="2728023"/>
    <lineage>
        <taxon>Bacteria</taxon>
        <taxon>Bacillati</taxon>
        <taxon>Bacillota</taxon>
        <taxon>Bacilli</taxon>
        <taxon>Bacillales</taxon>
        <taxon>Paenibacillaceae</taxon>
        <taxon>Cohnella</taxon>
    </lineage>
</organism>
<dbReference type="PANTHER" id="PTHR43420">
    <property type="entry name" value="ACETYLTRANSFERASE"/>
    <property type="match status" value="1"/>
</dbReference>
<evidence type="ECO:0000313" key="5">
    <source>
        <dbReference type="Proteomes" id="UP000502248"/>
    </source>
</evidence>
<dbReference type="InterPro" id="IPR000182">
    <property type="entry name" value="GNAT_dom"/>
</dbReference>
<dbReference type="GO" id="GO:0016747">
    <property type="term" value="F:acyltransferase activity, transferring groups other than amino-acyl groups"/>
    <property type="evidence" value="ECO:0007669"/>
    <property type="project" value="InterPro"/>
</dbReference>
<keyword evidence="1 4" id="KW-0808">Transferase</keyword>
<name>A0A7Z2VEL7_9BACL</name>
<protein>
    <submittedName>
        <fullName evidence="4">GNAT family N-acetyltransferase</fullName>
    </submittedName>
</protein>
<dbReference type="AlphaFoldDB" id="A0A7Z2VEL7"/>
<dbReference type="PROSITE" id="PS51186">
    <property type="entry name" value="GNAT"/>
    <property type="match status" value="1"/>
</dbReference>
<dbReference type="Gene3D" id="3.40.630.30">
    <property type="match status" value="1"/>
</dbReference>
<dbReference type="CDD" id="cd04301">
    <property type="entry name" value="NAT_SF"/>
    <property type="match status" value="1"/>
</dbReference>
<reference evidence="4 5" key="1">
    <citation type="submission" date="2020-04" db="EMBL/GenBank/DDBJ databases">
        <title>Genome sequencing of novel species.</title>
        <authorList>
            <person name="Heo J."/>
            <person name="Kim S.-J."/>
            <person name="Kim J.-S."/>
            <person name="Hong S.-B."/>
            <person name="Kwon S.-W."/>
        </authorList>
    </citation>
    <scope>NUCLEOTIDE SEQUENCE [LARGE SCALE GENOMIC DNA]</scope>
    <source>
        <strain evidence="4 5">MFER-1</strain>
    </source>
</reference>
<gene>
    <name evidence="4" type="ORF">HH215_00245</name>
</gene>